<dbReference type="CDD" id="cd00882">
    <property type="entry name" value="Ras_like_GTPase"/>
    <property type="match status" value="1"/>
</dbReference>
<gene>
    <name evidence="2" type="ORF">NCCP1664_03950</name>
</gene>
<evidence type="ECO:0000313" key="2">
    <source>
        <dbReference type="EMBL" id="GER21898.1"/>
    </source>
</evidence>
<organism evidence="2 3">
    <name type="scientific">Zafaria cholistanensis</name>
    <dbReference type="NCBI Taxonomy" id="1682741"/>
    <lineage>
        <taxon>Bacteria</taxon>
        <taxon>Bacillati</taxon>
        <taxon>Actinomycetota</taxon>
        <taxon>Actinomycetes</taxon>
        <taxon>Micrococcales</taxon>
        <taxon>Micrococcaceae</taxon>
        <taxon>Zafaria</taxon>
    </lineage>
</organism>
<dbReference type="Gene3D" id="3.40.50.300">
    <property type="entry name" value="P-loop containing nucleotide triphosphate hydrolases"/>
    <property type="match status" value="1"/>
</dbReference>
<dbReference type="Proteomes" id="UP000325307">
    <property type="component" value="Unassembled WGS sequence"/>
</dbReference>
<accession>A0A5A7NQ15</accession>
<evidence type="ECO:0000313" key="3">
    <source>
        <dbReference type="Proteomes" id="UP000325307"/>
    </source>
</evidence>
<keyword evidence="3" id="KW-1185">Reference proteome</keyword>
<dbReference type="SUPFAM" id="SSF52540">
    <property type="entry name" value="P-loop containing nucleoside triphosphate hydrolases"/>
    <property type="match status" value="1"/>
</dbReference>
<dbReference type="Pfam" id="PF00350">
    <property type="entry name" value="Dynamin_N"/>
    <property type="match status" value="1"/>
</dbReference>
<proteinExistence type="predicted"/>
<name>A0A5A7NQ15_9MICC</name>
<comment type="caution">
    <text evidence="2">The sequence shown here is derived from an EMBL/GenBank/DDBJ whole genome shotgun (WGS) entry which is preliminary data.</text>
</comment>
<dbReference type="EMBL" id="BKDJ01000001">
    <property type="protein sequence ID" value="GER21898.1"/>
    <property type="molecule type" value="Genomic_DNA"/>
</dbReference>
<feature type="domain" description="Dynamin N-terminal" evidence="1">
    <location>
        <begin position="68"/>
        <end position="220"/>
    </location>
</feature>
<reference evidence="2 3" key="1">
    <citation type="submission" date="2019-09" db="EMBL/GenBank/DDBJ databases">
        <title>Arthrobacter zafarii sp. nov., a moderately thermotolerant and halotolerant actinobacterium isolated from Cholistan desert soil of Pakistan.</title>
        <authorList>
            <person name="Amin A."/>
            <person name="Ahmed I."/>
            <person name="Khalid N."/>
            <person name="Schumann P."/>
            <person name="Busse H.J."/>
            <person name="Khan I.U."/>
            <person name="Li S."/>
            <person name="Li W.J."/>
        </authorList>
    </citation>
    <scope>NUCLEOTIDE SEQUENCE [LARGE SCALE GENOMIC DNA]</scope>
    <source>
        <strain evidence="2 3">NCCP-1664</strain>
    </source>
</reference>
<dbReference type="AlphaFoldDB" id="A0A5A7NQ15"/>
<evidence type="ECO:0000259" key="1">
    <source>
        <dbReference type="Pfam" id="PF00350"/>
    </source>
</evidence>
<protein>
    <submittedName>
        <fullName evidence="2">ABC transporter</fullName>
    </submittedName>
</protein>
<sequence length="591" mass="61858">MTTTNGPQEPAAAIDLLERARNALAAAALPLELPGAPAAREAARTAVAQLEDYIIPRYRRLDAPLLAVVGGSTGAGKSTLVNALVGHPVTRAGAIRPTTRQPILLHHPAEGSWFADTRILPGLGRVTGHSVSPSRPVPAAQAGVEPDPEAMGSLVLVADPAVPAGLALLDAPDIDSVSDGNRRLAGQLLSAADLWLFVTTANRYADAVPWKLLAEAARRDITVAIVLDRVPEGVEAEVAADLRAMLAREGLGGAPLFVVPEVPLDELEMLPGAAVSAVKAWLGSVAADAGTRSALARRTLAGALRALAGSAGAVAAAEREQHDAGARLEANVSEAYAQALERIRSATRDGTLLRGEVLARWQAFVGTGEFFRSLETTIGRFRDRLGAFFAGRPQPVATVEEAIESGLHAVVVDQAAKAAEESEARWRADPAGRQLLGADDLGGVGPGFSDRTAEQIRAWQGDLMEMIRTEGADKRFTARMVSFGVNGVAVALMVVVFASTAGLTGLEIGIAGGSAVVGQKLLEAIFGEDAVRRLAKRAADGLDERCRALLEQESRRFLDRLAVLRPATEADVLEDLVRRLGTLGAPGEARA</sequence>
<dbReference type="InterPro" id="IPR045063">
    <property type="entry name" value="Dynamin_N"/>
</dbReference>
<dbReference type="RefSeq" id="WP_225873617.1">
    <property type="nucleotide sequence ID" value="NZ_BKDJ01000001.1"/>
</dbReference>
<dbReference type="InterPro" id="IPR027417">
    <property type="entry name" value="P-loop_NTPase"/>
</dbReference>